<dbReference type="FunFam" id="1.20.1250.20:FF:000411">
    <property type="entry name" value="Probable high-affinity nitrate transporter 2.4"/>
    <property type="match status" value="1"/>
</dbReference>
<comment type="subcellular location">
    <subcellularLocation>
        <location evidence="1">Membrane</location>
        <topology evidence="1">Multi-pass membrane protein</topology>
    </subcellularLocation>
</comment>
<dbReference type="AlphaFoldDB" id="A0A804RGW0"/>
<keyword evidence="8" id="KW-1185">Reference proteome</keyword>
<reference evidence="8" key="1">
    <citation type="journal article" date="2009" name="Science">
        <title>The B73 maize genome: complexity, diversity, and dynamics.</title>
        <authorList>
            <person name="Schnable P.S."/>
            <person name="Ware D."/>
            <person name="Fulton R.S."/>
            <person name="Stein J.C."/>
            <person name="Wei F."/>
            <person name="Pasternak S."/>
            <person name="Liang C."/>
            <person name="Zhang J."/>
            <person name="Fulton L."/>
            <person name="Graves T.A."/>
            <person name="Minx P."/>
            <person name="Reily A.D."/>
            <person name="Courtney L."/>
            <person name="Kruchowski S.S."/>
            <person name="Tomlinson C."/>
            <person name="Strong C."/>
            <person name="Delehaunty K."/>
            <person name="Fronick C."/>
            <person name="Courtney B."/>
            <person name="Rock S.M."/>
            <person name="Belter E."/>
            <person name="Du F."/>
            <person name="Kim K."/>
            <person name="Abbott R.M."/>
            <person name="Cotton M."/>
            <person name="Levy A."/>
            <person name="Marchetto P."/>
            <person name="Ochoa K."/>
            <person name="Jackson S.M."/>
            <person name="Gillam B."/>
            <person name="Chen W."/>
            <person name="Yan L."/>
            <person name="Higginbotham J."/>
            <person name="Cardenas M."/>
            <person name="Waligorski J."/>
            <person name="Applebaum E."/>
            <person name="Phelps L."/>
            <person name="Falcone J."/>
            <person name="Kanchi K."/>
            <person name="Thane T."/>
            <person name="Scimone A."/>
            <person name="Thane N."/>
            <person name="Henke J."/>
            <person name="Wang T."/>
            <person name="Ruppert J."/>
            <person name="Shah N."/>
            <person name="Rotter K."/>
            <person name="Hodges J."/>
            <person name="Ingenthron E."/>
            <person name="Cordes M."/>
            <person name="Kohlberg S."/>
            <person name="Sgro J."/>
            <person name="Delgado B."/>
            <person name="Mead K."/>
            <person name="Chinwalla A."/>
            <person name="Leonard S."/>
            <person name="Crouse K."/>
            <person name="Collura K."/>
            <person name="Kudrna D."/>
            <person name="Currie J."/>
            <person name="He R."/>
            <person name="Angelova A."/>
            <person name="Rajasekar S."/>
            <person name="Mueller T."/>
            <person name="Lomeli R."/>
            <person name="Scara G."/>
            <person name="Ko A."/>
            <person name="Delaney K."/>
            <person name="Wissotski M."/>
            <person name="Lopez G."/>
            <person name="Campos D."/>
            <person name="Braidotti M."/>
            <person name="Ashley E."/>
            <person name="Golser W."/>
            <person name="Kim H."/>
            <person name="Lee S."/>
            <person name="Lin J."/>
            <person name="Dujmic Z."/>
            <person name="Kim W."/>
            <person name="Talag J."/>
            <person name="Zuccolo A."/>
            <person name="Fan C."/>
            <person name="Sebastian A."/>
            <person name="Kramer M."/>
            <person name="Spiegel L."/>
            <person name="Nascimento L."/>
            <person name="Zutavern T."/>
            <person name="Miller B."/>
            <person name="Ambroise C."/>
            <person name="Muller S."/>
            <person name="Spooner W."/>
            <person name="Narechania A."/>
            <person name="Ren L."/>
            <person name="Wei S."/>
            <person name="Kumari S."/>
            <person name="Faga B."/>
            <person name="Levy M.J."/>
            <person name="McMahan L."/>
            <person name="Van Buren P."/>
            <person name="Vaughn M.W."/>
            <person name="Ying K."/>
            <person name="Yeh C.-T."/>
            <person name="Emrich S.J."/>
            <person name="Jia Y."/>
            <person name="Kalyanaraman A."/>
            <person name="Hsia A.-P."/>
            <person name="Barbazuk W.B."/>
            <person name="Baucom R.S."/>
            <person name="Brutnell T.P."/>
            <person name="Carpita N.C."/>
            <person name="Chaparro C."/>
            <person name="Chia J.-M."/>
            <person name="Deragon J.-M."/>
            <person name="Estill J.C."/>
            <person name="Fu Y."/>
            <person name="Jeddeloh J.A."/>
            <person name="Han Y."/>
            <person name="Lee H."/>
            <person name="Li P."/>
            <person name="Lisch D.R."/>
            <person name="Liu S."/>
            <person name="Liu Z."/>
            <person name="Nagel D.H."/>
            <person name="McCann M.C."/>
            <person name="SanMiguel P."/>
            <person name="Myers A.M."/>
            <person name="Nettleton D."/>
            <person name="Nguyen J."/>
            <person name="Penning B.W."/>
            <person name="Ponnala L."/>
            <person name="Schneider K.L."/>
            <person name="Schwartz D.C."/>
            <person name="Sharma A."/>
            <person name="Soderlund C."/>
            <person name="Springer N.M."/>
            <person name="Sun Q."/>
            <person name="Wang H."/>
            <person name="Waterman M."/>
            <person name="Westerman R."/>
            <person name="Wolfgruber T.K."/>
            <person name="Yang L."/>
            <person name="Yu Y."/>
            <person name="Zhang L."/>
            <person name="Zhou S."/>
            <person name="Zhu Q."/>
            <person name="Bennetzen J.L."/>
            <person name="Dawe R.K."/>
            <person name="Jiang J."/>
            <person name="Jiang N."/>
            <person name="Presting G.G."/>
            <person name="Wessler S.R."/>
            <person name="Aluru S."/>
            <person name="Martienssen R.A."/>
            <person name="Clifton S.W."/>
            <person name="McCombie W.R."/>
            <person name="Wing R.A."/>
            <person name="Wilson R.K."/>
        </authorList>
    </citation>
    <scope>NUCLEOTIDE SEQUENCE [LARGE SCALE GENOMIC DNA]</scope>
    <source>
        <strain evidence="8">cv. B73</strain>
    </source>
</reference>
<dbReference type="SUPFAM" id="SSF103473">
    <property type="entry name" value="MFS general substrate transporter"/>
    <property type="match status" value="1"/>
</dbReference>
<proteinExistence type="predicted"/>
<accession>A0A804RGW0</accession>
<keyword evidence="2 5" id="KW-0812">Transmembrane</keyword>
<keyword evidence="6" id="KW-0732">Signal</keyword>
<evidence type="ECO:0008006" key="9">
    <source>
        <dbReference type="Google" id="ProtNLM"/>
    </source>
</evidence>
<evidence type="ECO:0000256" key="4">
    <source>
        <dbReference type="ARBA" id="ARBA00023136"/>
    </source>
</evidence>
<dbReference type="Proteomes" id="UP000007305">
    <property type="component" value="Chromosome 10"/>
</dbReference>
<evidence type="ECO:0000256" key="6">
    <source>
        <dbReference type="SAM" id="SignalP"/>
    </source>
</evidence>
<dbReference type="GO" id="GO:0015112">
    <property type="term" value="F:nitrate transmembrane transporter activity"/>
    <property type="evidence" value="ECO:0000318"/>
    <property type="project" value="GO_Central"/>
</dbReference>
<dbReference type="PANTHER" id="PTHR23515">
    <property type="entry name" value="HIGH-AFFINITY NITRATE TRANSPORTER 2.3"/>
    <property type="match status" value="1"/>
</dbReference>
<reference evidence="7" key="2">
    <citation type="submission" date="2019-07" db="EMBL/GenBank/DDBJ databases">
        <authorList>
            <person name="Seetharam A."/>
            <person name="Woodhouse M."/>
            <person name="Cannon E."/>
        </authorList>
    </citation>
    <scope>NUCLEOTIDE SEQUENCE [LARGE SCALE GENOMIC DNA]</scope>
    <source>
        <strain evidence="7">cv. B73</strain>
    </source>
</reference>
<sequence length="216" mass="22359">MPTRPPCLALPLRLLLRGLCRPAHPPCAATGARARALGCPHRRSGLPLRHAGQSRLAMGPACDLLGPRRASGFASLLAALAVAATTSSPAGFVALCFVAGLSLANFVANQHWMSGIFVPSAVGLANAVTASWANVGSTAAQLVMPLVYELVLRLDVPITVAWRVTYLLPCVLLITTGLAVITFPYDLPCGAGVGGGAKTGKSLWKVVRGGVDNYRA</sequence>
<evidence type="ECO:0000256" key="1">
    <source>
        <dbReference type="ARBA" id="ARBA00004141"/>
    </source>
</evidence>
<dbReference type="InterPro" id="IPR036259">
    <property type="entry name" value="MFS_trans_sf"/>
</dbReference>
<evidence type="ECO:0000313" key="8">
    <source>
        <dbReference type="Proteomes" id="UP000007305"/>
    </source>
</evidence>
<dbReference type="Gene3D" id="1.20.1250.20">
    <property type="entry name" value="MFS general substrate transporter like domains"/>
    <property type="match status" value="1"/>
</dbReference>
<name>A0A804RGW0_MAIZE</name>
<dbReference type="GO" id="GO:0009705">
    <property type="term" value="C:plant-type vacuole membrane"/>
    <property type="evidence" value="ECO:0000318"/>
    <property type="project" value="GO_Central"/>
</dbReference>
<evidence type="ECO:0000256" key="3">
    <source>
        <dbReference type="ARBA" id="ARBA00022989"/>
    </source>
</evidence>
<evidence type="ECO:0000256" key="5">
    <source>
        <dbReference type="SAM" id="Phobius"/>
    </source>
</evidence>
<organism evidence="7 8">
    <name type="scientific">Zea mays</name>
    <name type="common">Maize</name>
    <dbReference type="NCBI Taxonomy" id="4577"/>
    <lineage>
        <taxon>Eukaryota</taxon>
        <taxon>Viridiplantae</taxon>
        <taxon>Streptophyta</taxon>
        <taxon>Embryophyta</taxon>
        <taxon>Tracheophyta</taxon>
        <taxon>Spermatophyta</taxon>
        <taxon>Magnoliopsida</taxon>
        <taxon>Liliopsida</taxon>
        <taxon>Poales</taxon>
        <taxon>Poaceae</taxon>
        <taxon>PACMAD clade</taxon>
        <taxon>Panicoideae</taxon>
        <taxon>Andropogonodae</taxon>
        <taxon>Andropogoneae</taxon>
        <taxon>Tripsacinae</taxon>
        <taxon>Zea</taxon>
    </lineage>
</organism>
<dbReference type="InParanoid" id="A0A804RGW0"/>
<keyword evidence="4 5" id="KW-0472">Membrane</keyword>
<reference evidence="7" key="3">
    <citation type="submission" date="2021-05" db="UniProtKB">
        <authorList>
            <consortium name="EnsemblPlants"/>
        </authorList>
    </citation>
    <scope>IDENTIFICATION</scope>
    <source>
        <strain evidence="7">cv. B73</strain>
    </source>
</reference>
<keyword evidence="3 5" id="KW-1133">Transmembrane helix</keyword>
<feature type="transmembrane region" description="Helical" evidence="5">
    <location>
        <begin position="73"/>
        <end position="104"/>
    </location>
</feature>
<dbReference type="EnsemblPlants" id="Zm00001eb425910_T001">
    <property type="protein sequence ID" value="Zm00001eb425910_P001"/>
    <property type="gene ID" value="Zm00001eb425910"/>
</dbReference>
<feature type="transmembrane region" description="Helical" evidence="5">
    <location>
        <begin position="160"/>
        <end position="181"/>
    </location>
</feature>
<feature type="signal peptide" evidence="6">
    <location>
        <begin position="1"/>
        <end position="22"/>
    </location>
</feature>
<dbReference type="GO" id="GO:0015706">
    <property type="term" value="P:nitrate transmembrane transport"/>
    <property type="evidence" value="ECO:0000318"/>
    <property type="project" value="GO_Central"/>
</dbReference>
<feature type="transmembrane region" description="Helical" evidence="5">
    <location>
        <begin position="116"/>
        <end position="140"/>
    </location>
</feature>
<evidence type="ECO:0000313" key="7">
    <source>
        <dbReference type="EnsemblPlants" id="Zm00001eb425910_P001"/>
    </source>
</evidence>
<evidence type="ECO:0000256" key="2">
    <source>
        <dbReference type="ARBA" id="ARBA00022692"/>
    </source>
</evidence>
<feature type="chain" id="PRO_5032668489" description="High-affinity nitrate transporter 2.4" evidence="6">
    <location>
        <begin position="23"/>
        <end position="216"/>
    </location>
</feature>
<dbReference type="Gramene" id="Zm00001eb425910_T001">
    <property type="protein sequence ID" value="Zm00001eb425910_P001"/>
    <property type="gene ID" value="Zm00001eb425910"/>
</dbReference>
<protein>
    <recommendedName>
        <fullName evidence="9">High-affinity nitrate transporter 2.4</fullName>
    </recommendedName>
</protein>
<dbReference type="InterPro" id="IPR044772">
    <property type="entry name" value="NO3_transporter"/>
</dbReference>